<sequence length="443" mass="51365">MSPQRPDLKHIELVWALMNREFQMKIQLKLEHQCLKCNQGYSLHYSGKCFQCPTNCLDCVFGGFYNQQSINWSELQDQYSSQFLSQLSSEEYSLRCTQCQQGFTVQSTYQGCDPCGQNCKQCYTGMPNYNHSNQLNFDPNFLSIATLIYKCIECLNTSLKFFDDVTCQKTTISNCQIEYNVVQAGFPYILSSNSWKLNNNVAPYCYQCIQPYFNVQNQQCLRSRDTCFNLSYYYSYCIQLIKQQFYALKIYKTVQVAIHIQIKTPIIRFINALNAKIIMQQHSKDAFPVQLVVMESQIIVTNLHLTSHFILQSFVKIQLMIIKHTYFVHSAKMVTTIKIINAFNYSVIQLANLASSTKIKFQSVYNAIICLILTKITLPVTYVPTRAKSVRKLEKQRIIHLIFTVHCVKNVKIICLFLKQFLQVTEATINGYMIAKDKNACYV</sequence>
<dbReference type="RefSeq" id="XP_012654561.1">
    <property type="nucleotide sequence ID" value="XM_012799107.1"/>
</dbReference>
<accession>W7XFV1</accession>
<dbReference type="GeneID" id="24441980"/>
<dbReference type="InParanoid" id="W7XFV1"/>
<organism evidence="1 2">
    <name type="scientific">Tetrahymena thermophila (strain SB210)</name>
    <dbReference type="NCBI Taxonomy" id="312017"/>
    <lineage>
        <taxon>Eukaryota</taxon>
        <taxon>Sar</taxon>
        <taxon>Alveolata</taxon>
        <taxon>Ciliophora</taxon>
        <taxon>Intramacronucleata</taxon>
        <taxon>Oligohymenophorea</taxon>
        <taxon>Hymenostomatida</taxon>
        <taxon>Tetrahymenina</taxon>
        <taxon>Tetrahymenidae</taxon>
        <taxon>Tetrahymena</taxon>
    </lineage>
</organism>
<proteinExistence type="predicted"/>
<protein>
    <submittedName>
        <fullName evidence="1">Uncharacterized protein</fullName>
    </submittedName>
</protein>
<reference evidence="2" key="1">
    <citation type="journal article" date="2006" name="PLoS Biol.">
        <title>Macronuclear genome sequence of the ciliate Tetrahymena thermophila, a model eukaryote.</title>
        <authorList>
            <person name="Eisen J.A."/>
            <person name="Coyne R.S."/>
            <person name="Wu M."/>
            <person name="Wu D."/>
            <person name="Thiagarajan M."/>
            <person name="Wortman J.R."/>
            <person name="Badger J.H."/>
            <person name="Ren Q."/>
            <person name="Amedeo P."/>
            <person name="Jones K.M."/>
            <person name="Tallon L.J."/>
            <person name="Delcher A.L."/>
            <person name="Salzberg S.L."/>
            <person name="Silva J.C."/>
            <person name="Haas B.J."/>
            <person name="Majoros W.H."/>
            <person name="Farzad M."/>
            <person name="Carlton J.M."/>
            <person name="Smith R.K. Jr."/>
            <person name="Garg J."/>
            <person name="Pearlman R.E."/>
            <person name="Karrer K.M."/>
            <person name="Sun L."/>
            <person name="Manning G."/>
            <person name="Elde N.C."/>
            <person name="Turkewitz A.P."/>
            <person name="Asai D.J."/>
            <person name="Wilkes D.E."/>
            <person name="Wang Y."/>
            <person name="Cai H."/>
            <person name="Collins K."/>
            <person name="Stewart B.A."/>
            <person name="Lee S.R."/>
            <person name="Wilamowska K."/>
            <person name="Weinberg Z."/>
            <person name="Ruzzo W.L."/>
            <person name="Wloga D."/>
            <person name="Gaertig J."/>
            <person name="Frankel J."/>
            <person name="Tsao C.-C."/>
            <person name="Gorovsky M.A."/>
            <person name="Keeling P.J."/>
            <person name="Waller R.F."/>
            <person name="Patron N.J."/>
            <person name="Cherry J.M."/>
            <person name="Stover N.A."/>
            <person name="Krieger C.J."/>
            <person name="del Toro C."/>
            <person name="Ryder H.F."/>
            <person name="Williamson S.C."/>
            <person name="Barbeau R.A."/>
            <person name="Hamilton E.P."/>
            <person name="Orias E."/>
        </authorList>
    </citation>
    <scope>NUCLEOTIDE SEQUENCE [LARGE SCALE GENOMIC DNA]</scope>
    <source>
        <strain evidence="2">SB210</strain>
    </source>
</reference>
<gene>
    <name evidence="1" type="ORF">TTHERM_001230169</name>
</gene>
<dbReference type="EMBL" id="GG662574">
    <property type="protein sequence ID" value="EWS72906.1"/>
    <property type="molecule type" value="Genomic_DNA"/>
</dbReference>
<keyword evidence="2" id="KW-1185">Reference proteome</keyword>
<evidence type="ECO:0000313" key="2">
    <source>
        <dbReference type="Proteomes" id="UP000009168"/>
    </source>
</evidence>
<evidence type="ECO:0000313" key="1">
    <source>
        <dbReference type="EMBL" id="EWS72906.1"/>
    </source>
</evidence>
<dbReference type="InterPro" id="IPR009030">
    <property type="entry name" value="Growth_fac_rcpt_cys_sf"/>
</dbReference>
<name>W7XFV1_TETTS</name>
<dbReference type="KEGG" id="tet:TTHERM_001230169"/>
<dbReference type="SUPFAM" id="SSF57184">
    <property type="entry name" value="Growth factor receptor domain"/>
    <property type="match status" value="1"/>
</dbReference>
<dbReference type="Proteomes" id="UP000009168">
    <property type="component" value="Unassembled WGS sequence"/>
</dbReference>
<dbReference type="AlphaFoldDB" id="W7XFV1"/>